<comment type="caution">
    <text evidence="4">The sequence shown here is derived from an EMBL/GenBank/DDBJ whole genome shotgun (WGS) entry which is preliminary data.</text>
</comment>
<dbReference type="SUPFAM" id="SSF55729">
    <property type="entry name" value="Acyl-CoA N-acyltransferases (Nat)"/>
    <property type="match status" value="1"/>
</dbReference>
<dbReference type="PANTHER" id="PTHR36449:SF1">
    <property type="entry name" value="ACETYLTRANSFERASE"/>
    <property type="match status" value="1"/>
</dbReference>
<keyword evidence="2" id="KW-0808">Transferase</keyword>
<evidence type="ECO:0000256" key="1">
    <source>
        <dbReference type="ARBA" id="ARBA00022649"/>
    </source>
</evidence>
<protein>
    <recommendedName>
        <fullName evidence="6">N-acetyltransferase domain-containing protein</fullName>
    </recommendedName>
</protein>
<organism evidence="4 5">
    <name type="scientific">Acidithrix ferrooxidans</name>
    <dbReference type="NCBI Taxonomy" id="1280514"/>
    <lineage>
        <taxon>Bacteria</taxon>
        <taxon>Bacillati</taxon>
        <taxon>Actinomycetota</taxon>
        <taxon>Acidimicrobiia</taxon>
        <taxon>Acidimicrobiales</taxon>
        <taxon>Acidimicrobiaceae</taxon>
        <taxon>Acidithrix</taxon>
    </lineage>
</organism>
<keyword evidence="5" id="KW-1185">Reference proteome</keyword>
<dbReference type="RefSeq" id="WP_200891250.1">
    <property type="nucleotide sequence ID" value="NZ_JXYS01000063.1"/>
</dbReference>
<dbReference type="AlphaFoldDB" id="A0A0D8HH16"/>
<dbReference type="EMBL" id="JXYS01000063">
    <property type="protein sequence ID" value="KJF17144.1"/>
    <property type="molecule type" value="Genomic_DNA"/>
</dbReference>
<proteinExistence type="predicted"/>
<evidence type="ECO:0000313" key="5">
    <source>
        <dbReference type="Proteomes" id="UP000032360"/>
    </source>
</evidence>
<gene>
    <name evidence="4" type="ORF">AXFE_20030</name>
</gene>
<evidence type="ECO:0000256" key="3">
    <source>
        <dbReference type="ARBA" id="ARBA00023315"/>
    </source>
</evidence>
<dbReference type="PANTHER" id="PTHR36449">
    <property type="entry name" value="ACETYLTRANSFERASE-RELATED"/>
    <property type="match status" value="1"/>
</dbReference>
<dbReference type="Proteomes" id="UP000032360">
    <property type="component" value="Unassembled WGS sequence"/>
</dbReference>
<sequence>MAQLDLAATPKRIIIGAGHYPQPVALLARLGVDYRHEGKGLGAALLVDVVTRLLVLSEEIGCRGLLIHAETEVAREFYLHLIPELERSPTGDLHLVLLLKDARRTLLGS</sequence>
<dbReference type="STRING" id="1280514.AXFE_20030"/>
<keyword evidence="1" id="KW-1277">Toxin-antitoxin system</keyword>
<evidence type="ECO:0000313" key="4">
    <source>
        <dbReference type="EMBL" id="KJF17144.1"/>
    </source>
</evidence>
<dbReference type="Gene3D" id="3.40.630.30">
    <property type="match status" value="1"/>
</dbReference>
<evidence type="ECO:0000256" key="2">
    <source>
        <dbReference type="ARBA" id="ARBA00022679"/>
    </source>
</evidence>
<accession>A0A0D8HH16</accession>
<keyword evidence="3" id="KW-0012">Acyltransferase</keyword>
<reference evidence="4 5" key="1">
    <citation type="submission" date="2015-01" db="EMBL/GenBank/DDBJ databases">
        <title>Draft genome of the acidophilic iron oxidizer Acidithrix ferrooxidans strain Py-F3.</title>
        <authorList>
            <person name="Poehlein A."/>
            <person name="Eisen S."/>
            <person name="Schloemann M."/>
            <person name="Johnson B.D."/>
            <person name="Daniel R."/>
            <person name="Muehling M."/>
        </authorList>
    </citation>
    <scope>NUCLEOTIDE SEQUENCE [LARGE SCALE GENOMIC DNA]</scope>
    <source>
        <strain evidence="4 5">Py-F3</strain>
    </source>
</reference>
<dbReference type="GO" id="GO:0016746">
    <property type="term" value="F:acyltransferase activity"/>
    <property type="evidence" value="ECO:0007669"/>
    <property type="project" value="UniProtKB-KW"/>
</dbReference>
<evidence type="ECO:0008006" key="6">
    <source>
        <dbReference type="Google" id="ProtNLM"/>
    </source>
</evidence>
<dbReference type="InterPro" id="IPR016181">
    <property type="entry name" value="Acyl_CoA_acyltransferase"/>
</dbReference>
<name>A0A0D8HH16_9ACTN</name>